<evidence type="ECO:0000313" key="2">
    <source>
        <dbReference type="EMBL" id="MEQ2161574.1"/>
    </source>
</evidence>
<gene>
    <name evidence="2" type="ORF">GOODEAATRI_010853</name>
</gene>
<protein>
    <submittedName>
        <fullName evidence="2">Uncharacterized protein</fullName>
    </submittedName>
</protein>
<accession>A0ABV0MR45</accession>
<name>A0ABV0MR45_9TELE</name>
<proteinExistence type="predicted"/>
<dbReference type="EMBL" id="JAHRIO010010646">
    <property type="protein sequence ID" value="MEQ2161574.1"/>
    <property type="molecule type" value="Genomic_DNA"/>
</dbReference>
<evidence type="ECO:0000313" key="3">
    <source>
        <dbReference type="Proteomes" id="UP001476798"/>
    </source>
</evidence>
<evidence type="ECO:0000256" key="1">
    <source>
        <dbReference type="SAM" id="MobiDB-lite"/>
    </source>
</evidence>
<reference evidence="2 3" key="1">
    <citation type="submission" date="2021-06" db="EMBL/GenBank/DDBJ databases">
        <authorList>
            <person name="Palmer J.M."/>
        </authorList>
    </citation>
    <scope>NUCLEOTIDE SEQUENCE [LARGE SCALE GENOMIC DNA]</scope>
    <source>
        <strain evidence="2 3">GA_2019</strain>
        <tissue evidence="2">Muscle</tissue>
    </source>
</reference>
<keyword evidence="3" id="KW-1185">Reference proteome</keyword>
<feature type="compositionally biased region" description="Basic and acidic residues" evidence="1">
    <location>
        <begin position="90"/>
        <end position="104"/>
    </location>
</feature>
<dbReference type="Proteomes" id="UP001476798">
    <property type="component" value="Unassembled WGS sequence"/>
</dbReference>
<sequence>MQQSMELSGSPAPVCRRQKMLKRRRKKAEQAAGFFHTEAGRHGKGQSTASYVKCVPADLTQPEESCDVALQYCAARDDAAVARGARSRRRGGEKNKRGEGNVSL</sequence>
<feature type="region of interest" description="Disordered" evidence="1">
    <location>
        <begin position="81"/>
        <end position="104"/>
    </location>
</feature>
<organism evidence="2 3">
    <name type="scientific">Goodea atripinnis</name>
    <dbReference type="NCBI Taxonomy" id="208336"/>
    <lineage>
        <taxon>Eukaryota</taxon>
        <taxon>Metazoa</taxon>
        <taxon>Chordata</taxon>
        <taxon>Craniata</taxon>
        <taxon>Vertebrata</taxon>
        <taxon>Euteleostomi</taxon>
        <taxon>Actinopterygii</taxon>
        <taxon>Neopterygii</taxon>
        <taxon>Teleostei</taxon>
        <taxon>Neoteleostei</taxon>
        <taxon>Acanthomorphata</taxon>
        <taxon>Ovalentaria</taxon>
        <taxon>Atherinomorphae</taxon>
        <taxon>Cyprinodontiformes</taxon>
        <taxon>Goodeidae</taxon>
        <taxon>Goodea</taxon>
    </lineage>
</organism>
<comment type="caution">
    <text evidence="2">The sequence shown here is derived from an EMBL/GenBank/DDBJ whole genome shotgun (WGS) entry which is preliminary data.</text>
</comment>
<feature type="region of interest" description="Disordered" evidence="1">
    <location>
        <begin position="27"/>
        <end position="47"/>
    </location>
</feature>